<dbReference type="SUPFAM" id="SSF56300">
    <property type="entry name" value="Metallo-dependent phosphatases"/>
    <property type="match status" value="1"/>
</dbReference>
<protein>
    <recommendedName>
        <fullName evidence="1">Calcineurin-like phosphoesterase domain-containing protein</fullName>
    </recommendedName>
</protein>
<dbReference type="GO" id="GO:0016787">
    <property type="term" value="F:hydrolase activity"/>
    <property type="evidence" value="ECO:0007669"/>
    <property type="project" value="InterPro"/>
</dbReference>
<dbReference type="InterPro" id="IPR029052">
    <property type="entry name" value="Metallo-depent_PP-like"/>
</dbReference>
<dbReference type="OrthoDB" id="3083at10239"/>
<name>A0A1S5R3P2_9CAUD</name>
<dbReference type="Gene3D" id="3.60.21.10">
    <property type="match status" value="1"/>
</dbReference>
<feature type="domain" description="Calcineurin-like phosphoesterase" evidence="1">
    <location>
        <begin position="8"/>
        <end position="173"/>
    </location>
</feature>
<keyword evidence="3" id="KW-1185">Reference proteome</keyword>
<accession>A0A1S5R3P2</accession>
<evidence type="ECO:0000259" key="1">
    <source>
        <dbReference type="Pfam" id="PF00149"/>
    </source>
</evidence>
<dbReference type="EMBL" id="KU873925">
    <property type="protein sequence ID" value="AND75019.1"/>
    <property type="molecule type" value="Genomic_DNA"/>
</dbReference>
<dbReference type="InterPro" id="IPR050535">
    <property type="entry name" value="DNA_Repair-Maintenance_Comp"/>
</dbReference>
<dbReference type="Proteomes" id="UP000225821">
    <property type="component" value="Segment"/>
</dbReference>
<evidence type="ECO:0000313" key="2">
    <source>
        <dbReference type="EMBL" id="AND75019.1"/>
    </source>
</evidence>
<gene>
    <name evidence="2" type="ORF">pf16_96</name>
</gene>
<dbReference type="InterPro" id="IPR004843">
    <property type="entry name" value="Calcineurin-like_PHP"/>
</dbReference>
<dbReference type="CDD" id="cd00838">
    <property type="entry name" value="MPP_superfamily"/>
    <property type="match status" value="1"/>
</dbReference>
<dbReference type="Pfam" id="PF00149">
    <property type="entry name" value="Metallophos"/>
    <property type="match status" value="1"/>
</dbReference>
<dbReference type="PANTHER" id="PTHR30337">
    <property type="entry name" value="COMPONENT OF ATP-DEPENDENT DSDNA EXONUCLEASE"/>
    <property type="match status" value="1"/>
</dbReference>
<sequence length="335" mass="38632">MQYWYETEFFPGLKEKGVKTILHLGDFFDNRNSISVMDIDWVVNWFAPQLVAGGHEFIVILGNHDVAFKNTNKVHSLSVLKAAAPNNVTVIEEPTYKIIDSQRYALVPWINASNYDDTMQFLADLNDKESIIVAGHFEFEGFKHYANSAPADHGMATEAFKDFQEVWSGHYHHKSKIGNVRYMGSAFHLNWQDYGDARGFHLYNPGDLQFVENDLCMFTQVGFDEETFKGMTDDEYKQMFEGRFVRLVIDREHTKVALMDTISKINRSKPHDLQIVNTYALTEDSQDTNAEELEERTSKSTLQYIEDYMANESPEVKTLMVELYNEAHTLMVKGE</sequence>
<proteinExistence type="predicted"/>
<reference evidence="2 3" key="1">
    <citation type="submission" date="2016-03" db="EMBL/GenBank/DDBJ databases">
        <title>Characterisation of pf16 and phiPMW: Two novel phages infecting Pseudomonas putida PpG1.</title>
        <authorList>
            <person name="Magill D.J."/>
            <person name="Krylov V.N."/>
            <person name="Shaburova O.V."/>
            <person name="Allen C.C.R."/>
            <person name="McGrath J.W."/>
            <person name="Quinn J.P."/>
            <person name="Kulakov L.A."/>
        </authorList>
    </citation>
    <scope>NUCLEOTIDE SEQUENCE [LARGE SCALE GENOMIC DNA]</scope>
</reference>
<organism evidence="2 3">
    <name type="scientific">Pseudomonas phage pf16</name>
    <dbReference type="NCBI Taxonomy" id="1815630"/>
    <lineage>
        <taxon>Viruses</taxon>
        <taxon>Duplodnaviria</taxon>
        <taxon>Heunggongvirae</taxon>
        <taxon>Uroviricota</taxon>
        <taxon>Caudoviricetes</taxon>
        <taxon>Chakrabartyvirus</taxon>
        <taxon>Chakrabartyvirus pf16</taxon>
    </lineage>
</organism>
<evidence type="ECO:0000313" key="3">
    <source>
        <dbReference type="Proteomes" id="UP000225821"/>
    </source>
</evidence>